<keyword evidence="1" id="KW-0175">Coiled coil</keyword>
<proteinExistence type="predicted"/>
<gene>
    <name evidence="3" type="ORF">BpHYR1_046335</name>
</gene>
<name>A0A3M7SM21_BRAPC</name>
<evidence type="ECO:0000313" key="3">
    <source>
        <dbReference type="EMBL" id="RNA36799.1"/>
    </source>
</evidence>
<accession>A0A3M7SM21</accession>
<feature type="region of interest" description="Disordered" evidence="2">
    <location>
        <begin position="81"/>
        <end position="105"/>
    </location>
</feature>
<evidence type="ECO:0000256" key="1">
    <source>
        <dbReference type="SAM" id="Coils"/>
    </source>
</evidence>
<comment type="caution">
    <text evidence="3">The sequence shown here is derived from an EMBL/GenBank/DDBJ whole genome shotgun (WGS) entry which is preliminary data.</text>
</comment>
<keyword evidence="4" id="KW-1185">Reference proteome</keyword>
<reference evidence="3 4" key="1">
    <citation type="journal article" date="2018" name="Sci. Rep.">
        <title>Genomic signatures of local adaptation to the degree of environmental predictability in rotifers.</title>
        <authorList>
            <person name="Franch-Gras L."/>
            <person name="Hahn C."/>
            <person name="Garcia-Roger E.M."/>
            <person name="Carmona M.J."/>
            <person name="Serra M."/>
            <person name="Gomez A."/>
        </authorList>
    </citation>
    <scope>NUCLEOTIDE SEQUENCE [LARGE SCALE GENOMIC DNA]</scope>
    <source>
        <strain evidence="3">HYR1</strain>
    </source>
</reference>
<evidence type="ECO:0000256" key="2">
    <source>
        <dbReference type="SAM" id="MobiDB-lite"/>
    </source>
</evidence>
<feature type="compositionally biased region" description="Pro residues" evidence="2">
    <location>
        <begin position="83"/>
        <end position="95"/>
    </location>
</feature>
<dbReference type="Proteomes" id="UP000276133">
    <property type="component" value="Unassembled WGS sequence"/>
</dbReference>
<feature type="coiled-coil region" evidence="1">
    <location>
        <begin position="2"/>
        <end position="50"/>
    </location>
</feature>
<sequence length="105" mass="12277">TINHQNNRILELENQNAQHQETINRQQETVNRQNNRIQDQQILIQNYEIEIQSTDFENLFAAACLLLFFFEYNKLHHANSPQLLPPYNPVKPPVPSNSCGGDYQN</sequence>
<protein>
    <submittedName>
        <fullName evidence="3">Uncharacterized protein</fullName>
    </submittedName>
</protein>
<feature type="non-terminal residue" evidence="3">
    <location>
        <position position="1"/>
    </location>
</feature>
<dbReference type="AlphaFoldDB" id="A0A3M7SM21"/>
<evidence type="ECO:0000313" key="4">
    <source>
        <dbReference type="Proteomes" id="UP000276133"/>
    </source>
</evidence>
<organism evidence="3 4">
    <name type="scientific">Brachionus plicatilis</name>
    <name type="common">Marine rotifer</name>
    <name type="synonym">Brachionus muelleri</name>
    <dbReference type="NCBI Taxonomy" id="10195"/>
    <lineage>
        <taxon>Eukaryota</taxon>
        <taxon>Metazoa</taxon>
        <taxon>Spiralia</taxon>
        <taxon>Gnathifera</taxon>
        <taxon>Rotifera</taxon>
        <taxon>Eurotatoria</taxon>
        <taxon>Monogononta</taxon>
        <taxon>Pseudotrocha</taxon>
        <taxon>Ploima</taxon>
        <taxon>Brachionidae</taxon>
        <taxon>Brachionus</taxon>
    </lineage>
</organism>
<dbReference type="EMBL" id="REGN01001124">
    <property type="protein sequence ID" value="RNA36799.1"/>
    <property type="molecule type" value="Genomic_DNA"/>
</dbReference>